<dbReference type="GO" id="GO:0097746">
    <property type="term" value="P:blood vessel diameter maintenance"/>
    <property type="evidence" value="ECO:0007669"/>
    <property type="project" value="UniProtKB-KW"/>
</dbReference>
<organism evidence="14 15">
    <name type="scientific">Mugilogobius chulae</name>
    <name type="common">yellowstripe goby</name>
    <dbReference type="NCBI Taxonomy" id="88201"/>
    <lineage>
        <taxon>Eukaryota</taxon>
        <taxon>Metazoa</taxon>
        <taxon>Chordata</taxon>
        <taxon>Craniata</taxon>
        <taxon>Vertebrata</taxon>
        <taxon>Euteleostomi</taxon>
        <taxon>Actinopterygii</taxon>
        <taxon>Neopterygii</taxon>
        <taxon>Teleostei</taxon>
        <taxon>Neoteleostei</taxon>
        <taxon>Acanthomorphata</taxon>
        <taxon>Gobiaria</taxon>
        <taxon>Gobiiformes</taxon>
        <taxon>Gobioidei</taxon>
        <taxon>Gobiidae</taxon>
        <taxon>Gobionellinae</taxon>
        <taxon>Mugilogobius</taxon>
    </lineage>
</organism>
<gene>
    <name evidence="14" type="ORF">WMY93_022889</name>
</gene>
<comment type="similarity">
    <text evidence="3">Belongs to the neurotensin family.</text>
</comment>
<dbReference type="EMBL" id="JBBPFD010000017">
    <property type="protein sequence ID" value="KAK7890926.1"/>
    <property type="molecule type" value="Genomic_DNA"/>
</dbReference>
<dbReference type="AlphaFoldDB" id="A0AAW0N5W8"/>
<dbReference type="GO" id="GO:0030133">
    <property type="term" value="C:transport vesicle"/>
    <property type="evidence" value="ECO:0007669"/>
    <property type="project" value="UniProtKB-SubCell"/>
</dbReference>
<evidence type="ECO:0000256" key="13">
    <source>
        <dbReference type="SAM" id="SignalP"/>
    </source>
</evidence>
<evidence type="ECO:0000256" key="6">
    <source>
        <dbReference type="ARBA" id="ARBA00022685"/>
    </source>
</evidence>
<keyword evidence="8" id="KW-0838">Vasoactive</keyword>
<evidence type="ECO:0000256" key="11">
    <source>
        <dbReference type="ARBA" id="ARBA00046937"/>
    </source>
</evidence>
<comment type="subcellular location">
    <subcellularLocation>
        <location evidence="1">Cytoplasmic vesicle</location>
        <location evidence="1">Secretory vesicle</location>
    </subcellularLocation>
    <subcellularLocation>
        <location evidence="2">Secreted</location>
    </subcellularLocation>
</comment>
<evidence type="ECO:0000313" key="14">
    <source>
        <dbReference type="EMBL" id="KAK7890926.1"/>
    </source>
</evidence>
<dbReference type="GO" id="GO:0005184">
    <property type="term" value="F:neuropeptide hormone activity"/>
    <property type="evidence" value="ECO:0007669"/>
    <property type="project" value="InterPro"/>
</dbReference>
<evidence type="ECO:0000256" key="10">
    <source>
        <dbReference type="ARBA" id="ARBA00025449"/>
    </source>
</evidence>
<comment type="caution">
    <text evidence="14">The sequence shown here is derived from an EMBL/GenBank/DDBJ whole genome shotgun (WGS) entry which is preliminary data.</text>
</comment>
<protein>
    <recommendedName>
        <fullName evidence="4">Neurotensin/neuromedin N</fullName>
    </recommendedName>
</protein>
<sequence>MQVQWVCVLVLCFTCGSICSELDSDQRALTQDLLSGLLNAKMRQSQQSAPFWRMSLSALCRLVMDDEGWSQERADQEVEQEEAELSEPGPAPLSQDLYSLRLLCRVLQNRQNRLQMESENLVEENPEVPLKRKSPFILKRQTSHGSKSRRPYILKRSAIY</sequence>
<evidence type="ECO:0000256" key="9">
    <source>
        <dbReference type="ARBA" id="ARBA00023329"/>
    </source>
</evidence>
<dbReference type="PANTHER" id="PTHR15356:SF0">
    <property type="entry name" value="NEUROTENSIN_NEUROMEDIN N"/>
    <property type="match status" value="1"/>
</dbReference>
<feature type="region of interest" description="Disordered" evidence="12">
    <location>
        <begin position="71"/>
        <end position="92"/>
    </location>
</feature>
<evidence type="ECO:0000313" key="15">
    <source>
        <dbReference type="Proteomes" id="UP001460270"/>
    </source>
</evidence>
<evidence type="ECO:0000256" key="4">
    <source>
        <dbReference type="ARBA" id="ARBA00016213"/>
    </source>
</evidence>
<dbReference type="Pfam" id="PF07421">
    <property type="entry name" value="Pro-NT_NN"/>
    <property type="match status" value="1"/>
</dbReference>
<keyword evidence="9" id="KW-0968">Cytoplasmic vesicle</keyword>
<evidence type="ECO:0000256" key="12">
    <source>
        <dbReference type="SAM" id="MobiDB-lite"/>
    </source>
</evidence>
<evidence type="ECO:0000256" key="5">
    <source>
        <dbReference type="ARBA" id="ARBA00022525"/>
    </source>
</evidence>
<name>A0AAW0N5W8_9GOBI</name>
<reference evidence="15" key="1">
    <citation type="submission" date="2024-04" db="EMBL/GenBank/DDBJ databases">
        <title>Salinicola lusitanus LLJ914,a marine bacterium isolated from the Okinawa Trough.</title>
        <authorList>
            <person name="Li J."/>
        </authorList>
    </citation>
    <scope>NUCLEOTIDE SEQUENCE [LARGE SCALE GENOMIC DNA]</scope>
</reference>
<comment type="subunit">
    <text evidence="11">Interacts with NTSR1. Interacts with SORT1. Interacts with SORL1.</text>
</comment>
<evidence type="ECO:0000256" key="8">
    <source>
        <dbReference type="ARBA" id="ARBA00022858"/>
    </source>
</evidence>
<keyword evidence="7 13" id="KW-0732">Signal</keyword>
<keyword evidence="15" id="KW-1185">Reference proteome</keyword>
<dbReference type="PANTHER" id="PTHR15356">
    <property type="entry name" value="NEUROTENSIN/NEUROMEDIN N"/>
    <property type="match status" value="1"/>
</dbReference>
<keyword evidence="6" id="KW-0165">Cleavage on pair of basic residues</keyword>
<accession>A0AAW0N5W8</accession>
<feature type="chain" id="PRO_5043765865" description="Neurotensin/neuromedin N" evidence="13">
    <location>
        <begin position="21"/>
        <end position="160"/>
    </location>
</feature>
<proteinExistence type="inferred from homology"/>
<dbReference type="Proteomes" id="UP001460270">
    <property type="component" value="Unassembled WGS sequence"/>
</dbReference>
<evidence type="ECO:0000256" key="1">
    <source>
        <dbReference type="ARBA" id="ARBA00004398"/>
    </source>
</evidence>
<evidence type="ECO:0000256" key="3">
    <source>
        <dbReference type="ARBA" id="ARBA00009827"/>
    </source>
</evidence>
<dbReference type="GO" id="GO:0005576">
    <property type="term" value="C:extracellular region"/>
    <property type="evidence" value="ECO:0007669"/>
    <property type="project" value="UniProtKB-SubCell"/>
</dbReference>
<keyword evidence="5" id="KW-0964">Secreted</keyword>
<feature type="signal peptide" evidence="13">
    <location>
        <begin position="1"/>
        <end position="20"/>
    </location>
</feature>
<evidence type="ECO:0000256" key="7">
    <source>
        <dbReference type="ARBA" id="ARBA00022729"/>
    </source>
</evidence>
<evidence type="ECO:0000256" key="2">
    <source>
        <dbReference type="ARBA" id="ARBA00004613"/>
    </source>
</evidence>
<comment type="function">
    <text evidence="10">Neurotensin may play an endocrine or paracrine role in the regulation of fat metabolism. It causes contraction of smooth muscle.</text>
</comment>
<dbReference type="InterPro" id="IPR008055">
    <property type="entry name" value="NeurotensiN"/>
</dbReference>